<reference evidence="3" key="1">
    <citation type="journal article" date="2023" name="Commun. Biol.">
        <title>Genome analysis of Parmales, the sister group of diatoms, reveals the evolutionary specialization of diatoms from phago-mixotrophs to photoautotrophs.</title>
        <authorList>
            <person name="Ban H."/>
            <person name="Sato S."/>
            <person name="Yoshikawa S."/>
            <person name="Yamada K."/>
            <person name="Nakamura Y."/>
            <person name="Ichinomiya M."/>
            <person name="Sato N."/>
            <person name="Blanc-Mathieu R."/>
            <person name="Endo H."/>
            <person name="Kuwata A."/>
            <person name="Ogata H."/>
        </authorList>
    </citation>
    <scope>NUCLEOTIDE SEQUENCE [LARGE SCALE GENOMIC DNA]</scope>
    <source>
        <strain evidence="3">NIES 3699</strain>
    </source>
</reference>
<protein>
    <submittedName>
        <fullName evidence="2">Uncharacterized protein</fullName>
    </submittedName>
</protein>
<name>A0A9W6ZE96_9STRA</name>
<sequence length="287" mass="32881">MANEGVWASDHKASFFSKDTPDVARDEVDDLIQAHLDLKDEPTDDEEESLGSVETETEEEAKERERKETLLKKGYQDYEEFENEQSKHKSLAEIILDKAQDKLARDHLKDRATALFNFSHPSQRIITENLPKLYKPIYSKPLKVELGDPNAAGSYYISTESYVGDNIPLSKFEKSEFTIYTIRDTTKHRVWSVFCLSPRGPNYCPKGAPCIEAPWWETKGGESKTIKKVDGSGKIVDVVIEGEKKSMTGKLCVRMPGEHVLIFWDYRLASEFVRNTNPLYFNKKSMR</sequence>
<feature type="region of interest" description="Disordered" evidence="1">
    <location>
        <begin position="26"/>
        <end position="68"/>
    </location>
</feature>
<proteinExistence type="predicted"/>
<comment type="caution">
    <text evidence="2">The sequence shown here is derived from an EMBL/GenBank/DDBJ whole genome shotgun (WGS) entry which is preliminary data.</text>
</comment>
<keyword evidence="3" id="KW-1185">Reference proteome</keyword>
<evidence type="ECO:0000313" key="2">
    <source>
        <dbReference type="EMBL" id="GMH49687.1"/>
    </source>
</evidence>
<evidence type="ECO:0000256" key="1">
    <source>
        <dbReference type="SAM" id="MobiDB-lite"/>
    </source>
</evidence>
<dbReference type="AlphaFoldDB" id="A0A9W6ZE96"/>
<dbReference type="Proteomes" id="UP001165160">
    <property type="component" value="Unassembled WGS sequence"/>
</dbReference>
<evidence type="ECO:0000313" key="3">
    <source>
        <dbReference type="Proteomes" id="UP001165160"/>
    </source>
</evidence>
<feature type="compositionally biased region" description="Acidic residues" evidence="1">
    <location>
        <begin position="42"/>
        <end position="60"/>
    </location>
</feature>
<organism evidence="2 3">
    <name type="scientific">Triparma verrucosa</name>
    <dbReference type="NCBI Taxonomy" id="1606542"/>
    <lineage>
        <taxon>Eukaryota</taxon>
        <taxon>Sar</taxon>
        <taxon>Stramenopiles</taxon>
        <taxon>Ochrophyta</taxon>
        <taxon>Bolidophyceae</taxon>
        <taxon>Parmales</taxon>
        <taxon>Triparmaceae</taxon>
        <taxon>Triparma</taxon>
    </lineage>
</organism>
<dbReference type="EMBL" id="BRXX01000601">
    <property type="protein sequence ID" value="GMH49687.1"/>
    <property type="molecule type" value="Genomic_DNA"/>
</dbReference>
<accession>A0A9W6ZE96</accession>
<gene>
    <name evidence="2" type="ORF">TrVE_jg5220</name>
</gene>